<name>A0A5J4TS29_9EUKA</name>
<organism evidence="1 2">
    <name type="scientific">Streblomastix strix</name>
    <dbReference type="NCBI Taxonomy" id="222440"/>
    <lineage>
        <taxon>Eukaryota</taxon>
        <taxon>Metamonada</taxon>
        <taxon>Preaxostyla</taxon>
        <taxon>Oxymonadida</taxon>
        <taxon>Streblomastigidae</taxon>
        <taxon>Streblomastix</taxon>
    </lineage>
</organism>
<evidence type="ECO:0000313" key="2">
    <source>
        <dbReference type="Proteomes" id="UP000324800"/>
    </source>
</evidence>
<evidence type="ECO:0000313" key="1">
    <source>
        <dbReference type="EMBL" id="KAA6360271.1"/>
    </source>
</evidence>
<feature type="non-terminal residue" evidence="1">
    <location>
        <position position="81"/>
    </location>
</feature>
<protein>
    <submittedName>
        <fullName evidence="1">Uncharacterized protein</fullName>
    </submittedName>
</protein>
<reference evidence="1 2" key="1">
    <citation type="submission" date="2019-03" db="EMBL/GenBank/DDBJ databases">
        <title>Single cell metagenomics reveals metabolic interactions within the superorganism composed of flagellate Streblomastix strix and complex community of Bacteroidetes bacteria on its surface.</title>
        <authorList>
            <person name="Treitli S.C."/>
            <person name="Kolisko M."/>
            <person name="Husnik F."/>
            <person name="Keeling P."/>
            <person name="Hampl V."/>
        </authorList>
    </citation>
    <scope>NUCLEOTIDE SEQUENCE [LARGE SCALE GENOMIC DNA]</scope>
    <source>
        <strain evidence="1">ST1C</strain>
    </source>
</reference>
<proteinExistence type="predicted"/>
<gene>
    <name evidence="1" type="ORF">EZS28_044202</name>
</gene>
<comment type="caution">
    <text evidence="1">The sequence shown here is derived from an EMBL/GenBank/DDBJ whole genome shotgun (WGS) entry which is preliminary data.</text>
</comment>
<sequence>MLKDLEGPRFFAKVANLSHSIKTVSPQDQSPEFFESVHKSIQGNFDQQRILSAKEDAISKLQQQIAVKFEQYLAKIAPGDE</sequence>
<dbReference type="AlphaFoldDB" id="A0A5J4TS29"/>
<accession>A0A5J4TS29</accession>
<dbReference type="Proteomes" id="UP000324800">
    <property type="component" value="Unassembled WGS sequence"/>
</dbReference>
<dbReference type="EMBL" id="SNRW01027166">
    <property type="protein sequence ID" value="KAA6360271.1"/>
    <property type="molecule type" value="Genomic_DNA"/>
</dbReference>